<keyword evidence="2" id="KW-1185">Reference proteome</keyword>
<evidence type="ECO:0000313" key="1">
    <source>
        <dbReference type="EMBL" id="CAL1384241.1"/>
    </source>
</evidence>
<organism evidence="1 2">
    <name type="scientific">Linum trigynum</name>
    <dbReference type="NCBI Taxonomy" id="586398"/>
    <lineage>
        <taxon>Eukaryota</taxon>
        <taxon>Viridiplantae</taxon>
        <taxon>Streptophyta</taxon>
        <taxon>Embryophyta</taxon>
        <taxon>Tracheophyta</taxon>
        <taxon>Spermatophyta</taxon>
        <taxon>Magnoliopsida</taxon>
        <taxon>eudicotyledons</taxon>
        <taxon>Gunneridae</taxon>
        <taxon>Pentapetalae</taxon>
        <taxon>rosids</taxon>
        <taxon>fabids</taxon>
        <taxon>Malpighiales</taxon>
        <taxon>Linaceae</taxon>
        <taxon>Linum</taxon>
    </lineage>
</organism>
<name>A0AAV2EE57_9ROSI</name>
<gene>
    <name evidence="1" type="ORF">LTRI10_LOCUS25461</name>
</gene>
<dbReference type="EMBL" id="OZ034817">
    <property type="protein sequence ID" value="CAL1384241.1"/>
    <property type="molecule type" value="Genomic_DNA"/>
</dbReference>
<sequence length="135" mass="15089">MARRDRRFLPFSAVTTVIPSGSANQEEYPDPRASLRTAVAEYNRIVNHEDEDPTIKMLDDAIQSETAKATAALRARPGQGPLILRVTSEAEIQAIARFRDPDNGGPILLTTYPHERNFATLMGAAQFYGFEIRRE</sequence>
<dbReference type="AlphaFoldDB" id="A0AAV2EE57"/>
<proteinExistence type="predicted"/>
<protein>
    <submittedName>
        <fullName evidence="1">Uncharacterized protein</fullName>
    </submittedName>
</protein>
<dbReference type="Proteomes" id="UP001497516">
    <property type="component" value="Chromosome 4"/>
</dbReference>
<reference evidence="1 2" key="1">
    <citation type="submission" date="2024-04" db="EMBL/GenBank/DDBJ databases">
        <authorList>
            <person name="Fracassetti M."/>
        </authorList>
    </citation>
    <scope>NUCLEOTIDE SEQUENCE [LARGE SCALE GENOMIC DNA]</scope>
</reference>
<accession>A0AAV2EE57</accession>
<evidence type="ECO:0000313" key="2">
    <source>
        <dbReference type="Proteomes" id="UP001497516"/>
    </source>
</evidence>